<organism evidence="2 3">
    <name type="scientific">Amphibacillus indicireducens</name>
    <dbReference type="NCBI Taxonomy" id="1076330"/>
    <lineage>
        <taxon>Bacteria</taxon>
        <taxon>Bacillati</taxon>
        <taxon>Bacillota</taxon>
        <taxon>Bacilli</taxon>
        <taxon>Bacillales</taxon>
        <taxon>Bacillaceae</taxon>
        <taxon>Amphibacillus</taxon>
    </lineage>
</organism>
<name>A0ABP7VAM0_9BACI</name>
<feature type="domain" description="NERD" evidence="1">
    <location>
        <begin position="42"/>
        <end position="161"/>
    </location>
</feature>
<comment type="caution">
    <text evidence="2">The sequence shown here is derived from an EMBL/GenBank/DDBJ whole genome shotgun (WGS) entry which is preliminary data.</text>
</comment>
<dbReference type="RefSeq" id="WP_344910350.1">
    <property type="nucleotide sequence ID" value="NZ_BAABDL010000038.1"/>
</dbReference>
<evidence type="ECO:0000313" key="3">
    <source>
        <dbReference type="Proteomes" id="UP001501734"/>
    </source>
</evidence>
<gene>
    <name evidence="2" type="ORF">GCM10022410_06900</name>
</gene>
<protein>
    <recommendedName>
        <fullName evidence="1">NERD domain-containing protein</fullName>
    </recommendedName>
</protein>
<keyword evidence="3" id="KW-1185">Reference proteome</keyword>
<sequence length="320" mass="37524">MNIVLPLTKTELHQQLEVLLKRYRRRDRIYEEIQDAYGKERAGYQGEMQLDYFLHLADLQKTFSLAGPRLKWDKHYFQIDRMILTSSVCFIIESKNFKGELTLNEEDQLIQQTPDYQKGYDNPYTQVKLQAKQLRQVLNSLGYSDLPIHPLVVFTNKNAILNLGGNADMITLQQLTFRIDSLCQHYQAIYTTPELKKLAYLLLNKHTLKQENIINRFKVDLRSIQAGVLCTKCEYGIMKRIHGNWSCQKCQHQDRHAHIEALSDYARLFNPLITNKTARRFLQVDSPDIIYRLLSGLELLTKGNNRSTQYNLEKLLEKNK</sequence>
<dbReference type="Pfam" id="PF08378">
    <property type="entry name" value="NERD"/>
    <property type="match status" value="1"/>
</dbReference>
<evidence type="ECO:0000313" key="2">
    <source>
        <dbReference type="EMBL" id="GAA4062759.1"/>
    </source>
</evidence>
<accession>A0ABP7VAM0</accession>
<evidence type="ECO:0000259" key="1">
    <source>
        <dbReference type="PROSITE" id="PS50965"/>
    </source>
</evidence>
<dbReference type="EMBL" id="BAABDL010000038">
    <property type="protein sequence ID" value="GAA4062759.1"/>
    <property type="molecule type" value="Genomic_DNA"/>
</dbReference>
<reference evidence="3" key="1">
    <citation type="journal article" date="2019" name="Int. J. Syst. Evol. Microbiol.">
        <title>The Global Catalogue of Microorganisms (GCM) 10K type strain sequencing project: providing services to taxonomists for standard genome sequencing and annotation.</title>
        <authorList>
            <consortium name="The Broad Institute Genomics Platform"/>
            <consortium name="The Broad Institute Genome Sequencing Center for Infectious Disease"/>
            <person name="Wu L."/>
            <person name="Ma J."/>
        </authorList>
    </citation>
    <scope>NUCLEOTIDE SEQUENCE [LARGE SCALE GENOMIC DNA]</scope>
    <source>
        <strain evidence="3">JCM 17250</strain>
    </source>
</reference>
<dbReference type="Proteomes" id="UP001501734">
    <property type="component" value="Unassembled WGS sequence"/>
</dbReference>
<proteinExistence type="predicted"/>
<dbReference type="InterPro" id="IPR011528">
    <property type="entry name" value="NERD"/>
</dbReference>
<dbReference type="PROSITE" id="PS50965">
    <property type="entry name" value="NERD"/>
    <property type="match status" value="1"/>
</dbReference>